<feature type="region of interest" description="Disordered" evidence="1">
    <location>
        <begin position="111"/>
        <end position="204"/>
    </location>
</feature>
<comment type="caution">
    <text evidence="2">The sequence shown here is derived from an EMBL/GenBank/DDBJ whole genome shotgun (WGS) entry which is preliminary data.</text>
</comment>
<dbReference type="Gene3D" id="3.30.160.60">
    <property type="entry name" value="Classic Zinc Finger"/>
    <property type="match status" value="1"/>
</dbReference>
<feature type="compositionally biased region" description="Polar residues" evidence="1">
    <location>
        <begin position="617"/>
        <end position="629"/>
    </location>
</feature>
<evidence type="ECO:0000256" key="1">
    <source>
        <dbReference type="SAM" id="MobiDB-lite"/>
    </source>
</evidence>
<evidence type="ECO:0000313" key="3">
    <source>
        <dbReference type="Proteomes" id="UP001303473"/>
    </source>
</evidence>
<organism evidence="2 3">
    <name type="scientific">Diplogelasinospora grovesii</name>
    <dbReference type="NCBI Taxonomy" id="303347"/>
    <lineage>
        <taxon>Eukaryota</taxon>
        <taxon>Fungi</taxon>
        <taxon>Dikarya</taxon>
        <taxon>Ascomycota</taxon>
        <taxon>Pezizomycotina</taxon>
        <taxon>Sordariomycetes</taxon>
        <taxon>Sordariomycetidae</taxon>
        <taxon>Sordariales</taxon>
        <taxon>Diplogelasinosporaceae</taxon>
        <taxon>Diplogelasinospora</taxon>
    </lineage>
</organism>
<feature type="compositionally biased region" description="Polar residues" evidence="1">
    <location>
        <begin position="482"/>
        <end position="491"/>
    </location>
</feature>
<feature type="region of interest" description="Disordered" evidence="1">
    <location>
        <begin position="405"/>
        <end position="522"/>
    </location>
</feature>
<dbReference type="PANTHER" id="PTHR38166:SF1">
    <property type="entry name" value="C2H2-TYPE DOMAIN-CONTAINING PROTEIN"/>
    <property type="match status" value="1"/>
</dbReference>
<feature type="region of interest" description="Disordered" evidence="1">
    <location>
        <begin position="1"/>
        <end position="66"/>
    </location>
</feature>
<dbReference type="AlphaFoldDB" id="A0AAN6S6R7"/>
<dbReference type="EMBL" id="MU853773">
    <property type="protein sequence ID" value="KAK3942529.1"/>
    <property type="molecule type" value="Genomic_DNA"/>
</dbReference>
<sequence>MSDFSEPDRTDTAGEQDGAAASRHRSVTAEAARPKETTTAWLGGPTQEPYHPDSNSGNSTNDGVTITEIESLTKRTSELTLKGGFPAAASHHEQTFAVSASIQPPLVVCQAGMTQNPPDRTPRETGTDEAGFGSDGGKKRAAEDEGDGTGGGDRNTPQDNGDGDGDDNNNNNNSNNDDNGGNNKRHKKGTEGQNLSKSKLSCPYRKRNKARFNYRDHEACARLSSKDLPALKSHIREKHRRTKEHPLRCQMCGENFPSLADLQQHSKNRKCKPVDPLQMGLNPEDGITDDINEVLRDRKEEGKIRSWENLWKRLFPNDTEIPSKEYEPYAIAEIHEFRAVVEKAFRSRETYENLEVETNNLINNGAWPPSQRQHLLQFGDRVLSIARESISEHLADLEEHILAGQSSITQPGSPVSARSGGTGTAGRRQPQETSQLVPTLQPSLPARLREPTARAQRAQRQHQQPSKPKPLAAKSPAPLNYPASSQHSPFGTPQIPHPSQGAYSTPQVYLPPSHAPDNVFGGPELGVAPAGFASHNTVWAQQAHTLAAQTATGQLQHPAAAYAGFQQTLPHSRAMPGSEHSDSAVDEQGELRRPSYPRSEQGSHHRNSSAPPAPSYPQHSPQQYIPQDSTGIFQGQHLPVTATTGSHEGVEYWTSMMVPDDYSVSYDQQ</sequence>
<feature type="compositionally biased region" description="Low complexity" evidence="1">
    <location>
        <begin position="168"/>
        <end position="182"/>
    </location>
</feature>
<evidence type="ECO:0000313" key="2">
    <source>
        <dbReference type="EMBL" id="KAK3942529.1"/>
    </source>
</evidence>
<dbReference type="PANTHER" id="PTHR38166">
    <property type="entry name" value="C2H2-TYPE DOMAIN-CONTAINING PROTEIN-RELATED"/>
    <property type="match status" value="1"/>
</dbReference>
<keyword evidence="3" id="KW-1185">Reference proteome</keyword>
<proteinExistence type="predicted"/>
<feature type="compositionally biased region" description="Polar residues" evidence="1">
    <location>
        <begin position="431"/>
        <end position="442"/>
    </location>
</feature>
<protein>
    <recommendedName>
        <fullName evidence="4">C2H2-type domain-containing protein</fullName>
    </recommendedName>
</protein>
<name>A0AAN6S6R7_9PEZI</name>
<feature type="compositionally biased region" description="Basic and acidic residues" evidence="1">
    <location>
        <begin position="1"/>
        <end position="12"/>
    </location>
</feature>
<feature type="compositionally biased region" description="Low complexity" evidence="1">
    <location>
        <begin position="453"/>
        <end position="478"/>
    </location>
</feature>
<feature type="compositionally biased region" description="Polar residues" evidence="1">
    <location>
        <begin position="53"/>
        <end position="66"/>
    </location>
</feature>
<accession>A0AAN6S6R7</accession>
<gene>
    <name evidence="2" type="ORF">QBC46DRAFT_426374</name>
</gene>
<reference evidence="3" key="1">
    <citation type="journal article" date="2023" name="Mol. Phylogenet. Evol.">
        <title>Genome-scale phylogeny and comparative genomics of the fungal order Sordariales.</title>
        <authorList>
            <person name="Hensen N."/>
            <person name="Bonometti L."/>
            <person name="Westerberg I."/>
            <person name="Brannstrom I.O."/>
            <person name="Guillou S."/>
            <person name="Cros-Aarteil S."/>
            <person name="Calhoun S."/>
            <person name="Haridas S."/>
            <person name="Kuo A."/>
            <person name="Mondo S."/>
            <person name="Pangilinan J."/>
            <person name="Riley R."/>
            <person name="LaButti K."/>
            <person name="Andreopoulos B."/>
            <person name="Lipzen A."/>
            <person name="Chen C."/>
            <person name="Yan M."/>
            <person name="Daum C."/>
            <person name="Ng V."/>
            <person name="Clum A."/>
            <person name="Steindorff A."/>
            <person name="Ohm R.A."/>
            <person name="Martin F."/>
            <person name="Silar P."/>
            <person name="Natvig D.O."/>
            <person name="Lalanne C."/>
            <person name="Gautier V."/>
            <person name="Ament-Velasquez S.L."/>
            <person name="Kruys A."/>
            <person name="Hutchinson M.I."/>
            <person name="Powell A.J."/>
            <person name="Barry K."/>
            <person name="Miller A.N."/>
            <person name="Grigoriev I.V."/>
            <person name="Debuchy R."/>
            <person name="Gladieux P."/>
            <person name="Hiltunen Thoren M."/>
            <person name="Johannesson H."/>
        </authorList>
    </citation>
    <scope>NUCLEOTIDE SEQUENCE [LARGE SCALE GENOMIC DNA]</scope>
    <source>
        <strain evidence="3">CBS 340.73</strain>
    </source>
</reference>
<feature type="compositionally biased region" description="Basic and acidic residues" evidence="1">
    <location>
        <begin position="579"/>
        <end position="593"/>
    </location>
</feature>
<feature type="region of interest" description="Disordered" evidence="1">
    <location>
        <begin position="571"/>
        <end position="629"/>
    </location>
</feature>
<evidence type="ECO:0008006" key="4">
    <source>
        <dbReference type="Google" id="ProtNLM"/>
    </source>
</evidence>
<dbReference type="Proteomes" id="UP001303473">
    <property type="component" value="Unassembled WGS sequence"/>
</dbReference>